<evidence type="ECO:0000313" key="4">
    <source>
        <dbReference type="Proteomes" id="UP001597112"/>
    </source>
</evidence>
<comment type="caution">
    <text evidence="3">The sequence shown here is derived from an EMBL/GenBank/DDBJ whole genome shotgun (WGS) entry which is preliminary data.</text>
</comment>
<evidence type="ECO:0000256" key="1">
    <source>
        <dbReference type="SAM" id="Coils"/>
    </source>
</evidence>
<gene>
    <name evidence="3" type="ORF">ACFQ21_05240</name>
</gene>
<keyword evidence="1" id="KW-0175">Coiled coil</keyword>
<evidence type="ECO:0000313" key="3">
    <source>
        <dbReference type="EMBL" id="MFD0998698.1"/>
    </source>
</evidence>
<sequence length="488" mass="53944">MRYAYLIFLLTVAASLQAQQADSLLNRLSLDSIPVVKADALDSIQYSFYGKSDSLKLEYKTKFNSIDSTRNGLRTKIDSLNALQLPTDKYTHKLDSVMQQREKAVASLNEKMDGLKSKATDNINKLELSPELQSKADALTGDIRGFKLPVKDMNIPSLDLPDSPLKNLDGLNTSIDSPVGKIGELDGLQGITGKAGNLSSLTQQAGGYQSDIQNLTKGNMQDVKQLPNALESKAGDVAGVGDLKKSAESLTPMLDAAQNPDAMKEQAVKKVKEVAVNHFAGKEQVLQQAMEKMSKLKNKYSSLNSLSEVGKKRPNEMRGKPLIERLLPGIALQIQRKGDNILVDFNPYIGYRLSGRLTSGLGWNQRYGYDTDRNTFSAGTRIYGPRVYSEFKIGKGFSPRAEAELMNTSVPPRLHSGPTDPLGREWVPGAFVGLKKDYKFMRKVKGTAQIMLRVFNHENKSPYGDVLNMRVGFEFPMKKKTIKQSKTL</sequence>
<name>A0ABW3K096_9BACT</name>
<dbReference type="EMBL" id="JBHTKA010000001">
    <property type="protein sequence ID" value="MFD0998698.1"/>
    <property type="molecule type" value="Genomic_DNA"/>
</dbReference>
<feature type="signal peptide" evidence="2">
    <location>
        <begin position="1"/>
        <end position="18"/>
    </location>
</feature>
<evidence type="ECO:0000256" key="2">
    <source>
        <dbReference type="SAM" id="SignalP"/>
    </source>
</evidence>
<protein>
    <submittedName>
        <fullName evidence="3">Uncharacterized protein</fullName>
    </submittedName>
</protein>
<keyword evidence="2" id="KW-0732">Signal</keyword>
<dbReference type="RefSeq" id="WP_377575822.1">
    <property type="nucleotide sequence ID" value="NZ_JBHTKA010000001.1"/>
</dbReference>
<proteinExistence type="predicted"/>
<dbReference type="Proteomes" id="UP001597112">
    <property type="component" value="Unassembled WGS sequence"/>
</dbReference>
<reference evidence="4" key="1">
    <citation type="journal article" date="2019" name="Int. J. Syst. Evol. Microbiol.">
        <title>The Global Catalogue of Microorganisms (GCM) 10K type strain sequencing project: providing services to taxonomists for standard genome sequencing and annotation.</title>
        <authorList>
            <consortium name="The Broad Institute Genomics Platform"/>
            <consortium name="The Broad Institute Genome Sequencing Center for Infectious Disease"/>
            <person name="Wu L."/>
            <person name="Ma J."/>
        </authorList>
    </citation>
    <scope>NUCLEOTIDE SEQUENCE [LARGE SCALE GENOMIC DNA]</scope>
    <source>
        <strain evidence="4">CCUG 58938</strain>
    </source>
</reference>
<feature type="coiled-coil region" evidence="1">
    <location>
        <begin position="279"/>
        <end position="306"/>
    </location>
</feature>
<accession>A0ABW3K096</accession>
<feature type="chain" id="PRO_5045890021" evidence="2">
    <location>
        <begin position="19"/>
        <end position="488"/>
    </location>
</feature>
<keyword evidence="4" id="KW-1185">Reference proteome</keyword>
<organism evidence="3 4">
    <name type="scientific">Ohtaekwangia kribbensis</name>
    <dbReference type="NCBI Taxonomy" id="688913"/>
    <lineage>
        <taxon>Bacteria</taxon>
        <taxon>Pseudomonadati</taxon>
        <taxon>Bacteroidota</taxon>
        <taxon>Cytophagia</taxon>
        <taxon>Cytophagales</taxon>
        <taxon>Fulvivirgaceae</taxon>
        <taxon>Ohtaekwangia</taxon>
    </lineage>
</organism>